<dbReference type="Pfam" id="PF00069">
    <property type="entry name" value="Pkinase"/>
    <property type="match status" value="1"/>
</dbReference>
<feature type="compositionally biased region" description="Basic and acidic residues" evidence="7">
    <location>
        <begin position="280"/>
        <end position="300"/>
    </location>
</feature>
<feature type="domain" description="Protein kinase" evidence="9">
    <location>
        <begin position="14"/>
        <end position="275"/>
    </location>
</feature>
<evidence type="ECO:0000259" key="9">
    <source>
        <dbReference type="PROSITE" id="PS50011"/>
    </source>
</evidence>
<dbReference type="GO" id="GO:0004674">
    <property type="term" value="F:protein serine/threonine kinase activity"/>
    <property type="evidence" value="ECO:0007669"/>
    <property type="project" value="UniProtKB-KW"/>
</dbReference>
<feature type="transmembrane region" description="Helical" evidence="8">
    <location>
        <begin position="484"/>
        <end position="508"/>
    </location>
</feature>
<dbReference type="EMBL" id="QQWE01000001">
    <property type="protein sequence ID" value="REJ60612.1"/>
    <property type="molecule type" value="Genomic_DNA"/>
</dbReference>
<gene>
    <name evidence="10" type="ORF">DWQ56_05285</name>
</gene>
<keyword evidence="5 6" id="KW-0067">ATP-binding</keyword>
<feature type="transmembrane region" description="Helical" evidence="8">
    <location>
        <begin position="391"/>
        <end position="414"/>
    </location>
</feature>
<keyword evidence="4 10" id="KW-0418">Kinase</keyword>
<accession>A0A3E0MMI1</accession>
<organism evidence="10 11">
    <name type="scientific">Microcystis aeruginosa DA14</name>
    <dbReference type="NCBI Taxonomy" id="1987506"/>
    <lineage>
        <taxon>Bacteria</taxon>
        <taxon>Bacillati</taxon>
        <taxon>Cyanobacteriota</taxon>
        <taxon>Cyanophyceae</taxon>
        <taxon>Oscillatoriophycideae</taxon>
        <taxon>Chroococcales</taxon>
        <taxon>Microcystaceae</taxon>
        <taxon>Microcystis</taxon>
    </lineage>
</organism>
<keyword evidence="2" id="KW-0808">Transferase</keyword>
<dbReference type="PROSITE" id="PS50011">
    <property type="entry name" value="PROTEIN_KINASE_DOM"/>
    <property type="match status" value="1"/>
</dbReference>
<protein>
    <recommendedName>
        <fullName evidence="1">non-specific serine/threonine protein kinase</fullName>
        <ecNumber evidence="1">2.7.11.1</ecNumber>
    </recommendedName>
</protein>
<evidence type="ECO:0000256" key="3">
    <source>
        <dbReference type="ARBA" id="ARBA00022741"/>
    </source>
</evidence>
<dbReference type="InterPro" id="IPR011009">
    <property type="entry name" value="Kinase-like_dom_sf"/>
</dbReference>
<feature type="transmembrane region" description="Helical" evidence="8">
    <location>
        <begin position="452"/>
        <end position="472"/>
    </location>
</feature>
<evidence type="ECO:0000256" key="5">
    <source>
        <dbReference type="ARBA" id="ARBA00022840"/>
    </source>
</evidence>
<comment type="caution">
    <text evidence="10">The sequence shown here is derived from an EMBL/GenBank/DDBJ whole genome shotgun (WGS) entry which is preliminary data.</text>
</comment>
<name>A0A3E0MMI1_MICAE</name>
<dbReference type="PANTHER" id="PTHR43289">
    <property type="entry name" value="MITOGEN-ACTIVATED PROTEIN KINASE KINASE KINASE 20-RELATED"/>
    <property type="match status" value="1"/>
</dbReference>
<evidence type="ECO:0000313" key="10">
    <source>
        <dbReference type="EMBL" id="REJ60612.1"/>
    </source>
</evidence>
<dbReference type="InterPro" id="IPR017441">
    <property type="entry name" value="Protein_kinase_ATP_BS"/>
</dbReference>
<dbReference type="Proteomes" id="UP000256301">
    <property type="component" value="Unassembled WGS sequence"/>
</dbReference>
<evidence type="ECO:0000256" key="1">
    <source>
        <dbReference type="ARBA" id="ARBA00012513"/>
    </source>
</evidence>
<evidence type="ECO:0000256" key="4">
    <source>
        <dbReference type="ARBA" id="ARBA00022777"/>
    </source>
</evidence>
<dbReference type="PANTHER" id="PTHR43289:SF6">
    <property type="entry name" value="SERINE_THREONINE-PROTEIN KINASE NEKL-3"/>
    <property type="match status" value="1"/>
</dbReference>
<dbReference type="EC" id="2.7.11.1" evidence="1"/>
<dbReference type="PROSITE" id="PS00107">
    <property type="entry name" value="PROTEIN_KINASE_ATP"/>
    <property type="match status" value="1"/>
</dbReference>
<evidence type="ECO:0000256" key="2">
    <source>
        <dbReference type="ARBA" id="ARBA00022679"/>
    </source>
</evidence>
<keyword evidence="8" id="KW-1133">Transmembrane helix</keyword>
<reference evidence="10 11" key="1">
    <citation type="submission" date="2017-08" db="EMBL/GenBank/DDBJ databases">
        <title>Functional genomic and metabolic studies of the symbiotic interactions of six Microcystis-dominated communities.</title>
        <authorList>
            <person name="Li Q."/>
            <person name="Lin F."/>
        </authorList>
    </citation>
    <scope>NUCLEOTIDE SEQUENCE [LARGE SCALE GENOMIC DNA]</scope>
    <source>
        <strain evidence="10">DA14</strain>
    </source>
</reference>
<dbReference type="SUPFAM" id="SSF56112">
    <property type="entry name" value="Protein kinase-like (PK-like)"/>
    <property type="match status" value="1"/>
</dbReference>
<keyword evidence="8" id="KW-0472">Membrane</keyword>
<evidence type="ECO:0000256" key="6">
    <source>
        <dbReference type="PROSITE-ProRule" id="PRU10141"/>
    </source>
</evidence>
<dbReference type="Gene3D" id="3.30.200.20">
    <property type="entry name" value="Phosphorylase Kinase, domain 1"/>
    <property type="match status" value="1"/>
</dbReference>
<dbReference type="AlphaFoldDB" id="A0A3E0MMI1"/>
<evidence type="ECO:0000256" key="7">
    <source>
        <dbReference type="SAM" id="MobiDB-lite"/>
    </source>
</evidence>
<feature type="region of interest" description="Disordered" evidence="7">
    <location>
        <begin position="280"/>
        <end position="313"/>
    </location>
</feature>
<feature type="transmembrane region" description="Helical" evidence="8">
    <location>
        <begin position="426"/>
        <end position="446"/>
    </location>
</feature>
<keyword evidence="10" id="KW-0723">Serine/threonine-protein kinase</keyword>
<dbReference type="GO" id="GO:0005524">
    <property type="term" value="F:ATP binding"/>
    <property type="evidence" value="ECO:0007669"/>
    <property type="project" value="UniProtKB-UniRule"/>
</dbReference>
<feature type="transmembrane region" description="Helical" evidence="8">
    <location>
        <begin position="325"/>
        <end position="345"/>
    </location>
</feature>
<feature type="binding site" evidence="6">
    <location>
        <position position="43"/>
    </location>
    <ligand>
        <name>ATP</name>
        <dbReference type="ChEBI" id="CHEBI:30616"/>
    </ligand>
</feature>
<evidence type="ECO:0000313" key="11">
    <source>
        <dbReference type="Proteomes" id="UP000256301"/>
    </source>
</evidence>
<dbReference type="Gene3D" id="1.10.510.10">
    <property type="entry name" value="Transferase(Phosphotransferase) domain 1"/>
    <property type="match status" value="1"/>
</dbReference>
<dbReference type="CDD" id="cd14014">
    <property type="entry name" value="STKc_PknB_like"/>
    <property type="match status" value="1"/>
</dbReference>
<keyword evidence="3 6" id="KW-0547">Nucleotide-binding</keyword>
<sequence>MVWQAGQLLHNGKYEILEVLGRGGFGLTYKARHRQLTLEVVIKTPDILQKRDTEYEDYVRQFEAEGRKLAKFSQTPHAHIVRISDFFTEGQVPCLVMDFIQGQTLMERVKTQGKLSEAECLKYIRQIGSALEAVHQAGMVHRDAHPGNIMIQPNGNAILIDFGIAKEIIPAGSSSTDYAANPSFAPYEQVYKGSKANRQPSVDIYALAASFYYAVTGQKPTPSMERRLDNRPLTSPKEINPNLSDHLNKAITLGMALEKENRPQSMSDWLQQLELPPPPVEKKYRQEKVNPPQPRKEPKVAETTAPVNPKPSENSLQKKLKALPWGWLIGVFLVYGVIGFFLFVAASPPRRIIAVAVAMAVLMPGAATSPLVFSAYFFVLFPFFLGWMTIIVWNSWSLGIFIGTAFGVILFLAVAHHEKHTWLNSVASLIFIISPGLVGGIASGILAKMNHIFAGILMGIVFQGLLILNIVFKEECKGNKISPFNIFLILAVTNLSGLASGWLLGFLLHSKG</sequence>
<dbReference type="InterPro" id="IPR000719">
    <property type="entry name" value="Prot_kinase_dom"/>
</dbReference>
<feature type="transmembrane region" description="Helical" evidence="8">
    <location>
        <begin position="352"/>
        <end position="385"/>
    </location>
</feature>
<keyword evidence="8" id="KW-0812">Transmembrane</keyword>
<evidence type="ECO:0000256" key="8">
    <source>
        <dbReference type="SAM" id="Phobius"/>
    </source>
</evidence>
<proteinExistence type="predicted"/>